<keyword evidence="2 7" id="KW-0547">Nucleotide-binding</keyword>
<dbReference type="GO" id="GO:0003777">
    <property type="term" value="F:microtubule motor activity"/>
    <property type="evidence" value="ECO:0007669"/>
    <property type="project" value="InterPro"/>
</dbReference>
<evidence type="ECO:0000256" key="6">
    <source>
        <dbReference type="ARBA" id="ARBA00034488"/>
    </source>
</evidence>
<dbReference type="GO" id="GO:0008017">
    <property type="term" value="F:microtubule binding"/>
    <property type="evidence" value="ECO:0007669"/>
    <property type="project" value="InterPro"/>
</dbReference>
<feature type="binding site" evidence="7">
    <location>
        <begin position="18"/>
        <end position="25"/>
    </location>
    <ligand>
        <name>ATP</name>
        <dbReference type="ChEBI" id="CHEBI:30616"/>
    </ligand>
</feature>
<comment type="similarity">
    <text evidence="6">Belongs to the TRAFAC class myosin-kinesin ATPase superfamily. Kinesin family. KIN-12 subfamily.</text>
</comment>
<dbReference type="PROSITE" id="PS50067">
    <property type="entry name" value="KINESIN_MOTOR_2"/>
    <property type="match status" value="1"/>
</dbReference>
<evidence type="ECO:0000256" key="5">
    <source>
        <dbReference type="ARBA" id="ARBA00023175"/>
    </source>
</evidence>
<reference evidence="12 13" key="1">
    <citation type="submission" date="2025-04" db="UniProtKB">
        <authorList>
            <consortium name="RefSeq"/>
        </authorList>
    </citation>
    <scope>IDENTIFICATION</scope>
</reference>
<name>A0A9W2YPH5_BIOGL</name>
<evidence type="ECO:0000313" key="14">
    <source>
        <dbReference type="RefSeq" id="XP_055864621.1"/>
    </source>
</evidence>
<evidence type="ECO:0000259" key="10">
    <source>
        <dbReference type="PROSITE" id="PS50067"/>
    </source>
</evidence>
<dbReference type="OrthoDB" id="3176171at2759"/>
<dbReference type="PANTHER" id="PTHR37739">
    <property type="entry name" value="KINESIN-LIKE PROTEIN KIN-12D"/>
    <property type="match status" value="1"/>
</dbReference>
<keyword evidence="5 7" id="KW-0505">Motor protein</keyword>
<dbReference type="RefSeq" id="XP_055864620.1">
    <property type="nucleotide sequence ID" value="XM_056008645.1"/>
</dbReference>
<dbReference type="RefSeq" id="XP_055864625.1">
    <property type="nucleotide sequence ID" value="XM_056008650.1"/>
</dbReference>
<dbReference type="Proteomes" id="UP001165740">
    <property type="component" value="Chromosome 13"/>
</dbReference>
<evidence type="ECO:0000256" key="1">
    <source>
        <dbReference type="ARBA" id="ARBA00022701"/>
    </source>
</evidence>
<keyword evidence="11" id="KW-1185">Reference proteome</keyword>
<dbReference type="PRINTS" id="PR00380">
    <property type="entry name" value="KINESINHEAVY"/>
</dbReference>
<dbReference type="Pfam" id="PF00225">
    <property type="entry name" value="Kinesin"/>
    <property type="match status" value="1"/>
</dbReference>
<dbReference type="Gene3D" id="3.40.850.10">
    <property type="entry name" value="Kinesin motor domain"/>
    <property type="match status" value="1"/>
</dbReference>
<dbReference type="SUPFAM" id="SSF52540">
    <property type="entry name" value="P-loop containing nucleoside triphosphate hydrolases"/>
    <property type="match status" value="1"/>
</dbReference>
<keyword evidence="3 7" id="KW-0067">ATP-binding</keyword>
<feature type="region of interest" description="Disordered" evidence="9">
    <location>
        <begin position="282"/>
        <end position="325"/>
    </location>
</feature>
<dbReference type="RefSeq" id="XP_055864623.1">
    <property type="nucleotide sequence ID" value="XM_056008648.1"/>
</dbReference>
<evidence type="ECO:0000313" key="13">
    <source>
        <dbReference type="RefSeq" id="XP_055864620.1"/>
    </source>
</evidence>
<dbReference type="RefSeq" id="XP_055864621.1">
    <property type="nucleotide sequence ID" value="XM_056008646.1"/>
</dbReference>
<dbReference type="GO" id="GO:0005524">
    <property type="term" value="F:ATP binding"/>
    <property type="evidence" value="ECO:0007669"/>
    <property type="project" value="UniProtKB-UniRule"/>
</dbReference>
<dbReference type="RefSeq" id="XP_055864622.1">
    <property type="nucleotide sequence ID" value="XM_056008647.1"/>
</dbReference>
<dbReference type="GO" id="GO:0005874">
    <property type="term" value="C:microtubule"/>
    <property type="evidence" value="ECO:0007669"/>
    <property type="project" value="UniProtKB-KW"/>
</dbReference>
<evidence type="ECO:0000256" key="2">
    <source>
        <dbReference type="ARBA" id="ARBA00022741"/>
    </source>
</evidence>
<proteinExistence type="inferred from homology"/>
<dbReference type="RefSeq" id="XP_055864624.1">
    <property type="nucleotide sequence ID" value="XM_056008649.1"/>
</dbReference>
<dbReference type="GeneID" id="129922462"/>
<dbReference type="InterPro" id="IPR036961">
    <property type="entry name" value="Kinesin_motor_dom_sf"/>
</dbReference>
<evidence type="ECO:0000256" key="7">
    <source>
        <dbReference type="PROSITE-ProRule" id="PRU00283"/>
    </source>
</evidence>
<organism evidence="11 16">
    <name type="scientific">Biomphalaria glabrata</name>
    <name type="common">Bloodfluke planorb</name>
    <name type="synonym">Freshwater snail</name>
    <dbReference type="NCBI Taxonomy" id="6526"/>
    <lineage>
        <taxon>Eukaryota</taxon>
        <taxon>Metazoa</taxon>
        <taxon>Spiralia</taxon>
        <taxon>Lophotrochozoa</taxon>
        <taxon>Mollusca</taxon>
        <taxon>Gastropoda</taxon>
        <taxon>Heterobranchia</taxon>
        <taxon>Euthyneura</taxon>
        <taxon>Panpulmonata</taxon>
        <taxon>Hygrophila</taxon>
        <taxon>Lymnaeoidea</taxon>
        <taxon>Planorbidae</taxon>
        <taxon>Biomphalaria</taxon>
    </lineage>
</organism>
<evidence type="ECO:0000313" key="17">
    <source>
        <dbReference type="RefSeq" id="XP_055864624.1"/>
    </source>
</evidence>
<gene>
    <name evidence="12 13 14 15 16 17 18" type="primary">LOC129922462</name>
</gene>
<keyword evidence="4 8" id="KW-0175">Coiled coil</keyword>
<sequence length="325" mass="37017">MIIEDCLNGYYGSILAYGQTGSGKSFTMFGPSENLESSQLRGVIPRSLEYLFSVIAHQQDHGSKKQFLCRCSFLEIYQEQIFDLLDTASQGIRLRENMNKGVFVDGLIEQVICNPRDAYQLIIKGWLNRRVAPTSMNREGSRSQAVFTVKIESKNHESQLTAKEEELQRVNMTLQKFEKDNKVLQAMLKHTEVCEQKAPEVPNFQVIKNIELAYSRKMEEFERSIFGKDKKVAELLFEVAKLKEELHHARETHASVLKDRNCNKMGAAEAFQEFLSAVPMQGGAIGEPGERKSSSEKNGSVRGRALIKETKMPEINEQSWRSKKK</sequence>
<dbReference type="InterPro" id="IPR044986">
    <property type="entry name" value="KIF15/KIN-12"/>
</dbReference>
<evidence type="ECO:0000313" key="11">
    <source>
        <dbReference type="Proteomes" id="UP001165740"/>
    </source>
</evidence>
<evidence type="ECO:0000313" key="16">
    <source>
        <dbReference type="RefSeq" id="XP_055864623.1"/>
    </source>
</evidence>
<evidence type="ECO:0000256" key="3">
    <source>
        <dbReference type="ARBA" id="ARBA00022840"/>
    </source>
</evidence>
<evidence type="ECO:0000256" key="9">
    <source>
        <dbReference type="SAM" id="MobiDB-lite"/>
    </source>
</evidence>
<feature type="domain" description="Kinesin motor" evidence="10">
    <location>
        <begin position="1"/>
        <end position="163"/>
    </location>
</feature>
<keyword evidence="1" id="KW-0493">Microtubule</keyword>
<evidence type="ECO:0000256" key="4">
    <source>
        <dbReference type="ARBA" id="ARBA00023054"/>
    </source>
</evidence>
<evidence type="ECO:0000313" key="12">
    <source>
        <dbReference type="RefSeq" id="XP_055864619.1"/>
    </source>
</evidence>
<dbReference type="AlphaFoldDB" id="A0A9W2YPH5"/>
<dbReference type="InterPro" id="IPR001752">
    <property type="entry name" value="Kinesin_motor_dom"/>
</dbReference>
<evidence type="ECO:0000313" key="15">
    <source>
        <dbReference type="RefSeq" id="XP_055864622.1"/>
    </source>
</evidence>
<accession>A0A9W2YPH5</accession>
<dbReference type="GO" id="GO:0007018">
    <property type="term" value="P:microtubule-based movement"/>
    <property type="evidence" value="ECO:0007669"/>
    <property type="project" value="InterPro"/>
</dbReference>
<protein>
    <submittedName>
        <fullName evidence="12 13">Kinesin-like protein KIF15 isoform X1</fullName>
    </submittedName>
</protein>
<dbReference type="InterPro" id="IPR027417">
    <property type="entry name" value="P-loop_NTPase"/>
</dbReference>
<dbReference type="SMART" id="SM00129">
    <property type="entry name" value="KISc"/>
    <property type="match status" value="1"/>
</dbReference>
<evidence type="ECO:0000256" key="8">
    <source>
        <dbReference type="SAM" id="Coils"/>
    </source>
</evidence>
<dbReference type="PANTHER" id="PTHR37739:SF8">
    <property type="entry name" value="KINESIN-LIKE PROTEIN KIN-12D"/>
    <property type="match status" value="1"/>
</dbReference>
<evidence type="ECO:0000313" key="18">
    <source>
        <dbReference type="RefSeq" id="XP_055864625.1"/>
    </source>
</evidence>
<dbReference type="RefSeq" id="XP_055864619.1">
    <property type="nucleotide sequence ID" value="XM_056008644.1"/>
</dbReference>
<feature type="coiled-coil region" evidence="8">
    <location>
        <begin position="153"/>
        <end position="187"/>
    </location>
</feature>